<feature type="transmembrane region" description="Helical" evidence="1">
    <location>
        <begin position="112"/>
        <end position="133"/>
    </location>
</feature>
<dbReference type="InterPro" id="IPR032708">
    <property type="entry name" value="McjB_C"/>
</dbReference>
<dbReference type="Pfam" id="PF13471">
    <property type="entry name" value="Transglut_core3"/>
    <property type="match status" value="1"/>
</dbReference>
<dbReference type="RefSeq" id="WP_377868230.1">
    <property type="nucleotide sequence ID" value="NZ_JBHMAY010000005.1"/>
</dbReference>
<organism evidence="3 4">
    <name type="scientific">Amycolatopsis halotolerans</name>
    <dbReference type="NCBI Taxonomy" id="330083"/>
    <lineage>
        <taxon>Bacteria</taxon>
        <taxon>Bacillati</taxon>
        <taxon>Actinomycetota</taxon>
        <taxon>Actinomycetes</taxon>
        <taxon>Pseudonocardiales</taxon>
        <taxon>Pseudonocardiaceae</taxon>
        <taxon>Amycolatopsis</taxon>
    </lineage>
</organism>
<gene>
    <name evidence="3" type="ORF">ACFORO_08450</name>
</gene>
<evidence type="ECO:0000259" key="2">
    <source>
        <dbReference type="Pfam" id="PF13471"/>
    </source>
</evidence>
<sequence>MSPRYLTAPGHVRAVDVGPATVIVNYRTGQAETLIGPAAQWWAELAAGGDPTATTVLHEVTARTLRGQLLDAGLLVPSPRPEPWAPPPTGPAWEPSWGTQELAAGRPEPVPVPLAVTVLAGMALALVLVVLTAGPRGGRLARLSWLLARAARRTTRPAAVNDARRAVHAVRKAGLLAPGRVACLEESAAVLMLLAVSRQRVTWCHGVAADPVRLHAWVETDDNERIAEPPSTARFAVLRTIPARYNGGDKR</sequence>
<dbReference type="NCBIfam" id="NF033537">
    <property type="entry name" value="lasso_biosyn_B2"/>
    <property type="match status" value="1"/>
</dbReference>
<evidence type="ECO:0000313" key="3">
    <source>
        <dbReference type="EMBL" id="MFC3510189.1"/>
    </source>
</evidence>
<keyword evidence="4" id="KW-1185">Reference proteome</keyword>
<reference evidence="4" key="1">
    <citation type="journal article" date="2019" name="Int. J. Syst. Evol. Microbiol.">
        <title>The Global Catalogue of Microorganisms (GCM) 10K type strain sequencing project: providing services to taxonomists for standard genome sequencing and annotation.</title>
        <authorList>
            <consortium name="The Broad Institute Genomics Platform"/>
            <consortium name="The Broad Institute Genome Sequencing Center for Infectious Disease"/>
            <person name="Wu L."/>
            <person name="Ma J."/>
        </authorList>
    </citation>
    <scope>NUCLEOTIDE SEQUENCE [LARGE SCALE GENOMIC DNA]</scope>
    <source>
        <strain evidence="4">CGMCC 4.7682</strain>
    </source>
</reference>
<protein>
    <submittedName>
        <fullName evidence="3">Lasso peptide biosynthesis B2 protein</fullName>
    </submittedName>
</protein>
<proteinExistence type="predicted"/>
<comment type="caution">
    <text evidence="3">The sequence shown here is derived from an EMBL/GenBank/DDBJ whole genome shotgun (WGS) entry which is preliminary data.</text>
</comment>
<dbReference type="Proteomes" id="UP001595764">
    <property type="component" value="Unassembled WGS sequence"/>
</dbReference>
<dbReference type="EMBL" id="JBHRWI010000012">
    <property type="protein sequence ID" value="MFC3510189.1"/>
    <property type="molecule type" value="Genomic_DNA"/>
</dbReference>
<evidence type="ECO:0000256" key="1">
    <source>
        <dbReference type="SAM" id="Phobius"/>
    </source>
</evidence>
<name>A0ABV7QE84_9PSEU</name>
<feature type="domain" description="Microcin J25-processing protein McjB C-terminal" evidence="2">
    <location>
        <begin position="137"/>
        <end position="239"/>
    </location>
</feature>
<evidence type="ECO:0000313" key="4">
    <source>
        <dbReference type="Proteomes" id="UP001595764"/>
    </source>
</evidence>
<accession>A0ABV7QE84</accession>
<keyword evidence="1" id="KW-0812">Transmembrane</keyword>
<keyword evidence="1" id="KW-1133">Transmembrane helix</keyword>
<keyword evidence="1" id="KW-0472">Membrane</keyword>
<dbReference type="InterPro" id="IPR053521">
    <property type="entry name" value="McjB-like"/>
</dbReference>